<evidence type="ECO:0000313" key="3">
    <source>
        <dbReference type="Proteomes" id="UP000076078"/>
    </source>
</evidence>
<dbReference type="PROSITE" id="PS51184">
    <property type="entry name" value="JMJC"/>
    <property type="match status" value="1"/>
</dbReference>
<organism evidence="2 3">
    <name type="scientific">Tieghemostelium lacteum</name>
    <name type="common">Slime mold</name>
    <name type="synonym">Dictyostelium lacteum</name>
    <dbReference type="NCBI Taxonomy" id="361077"/>
    <lineage>
        <taxon>Eukaryota</taxon>
        <taxon>Amoebozoa</taxon>
        <taxon>Evosea</taxon>
        <taxon>Eumycetozoa</taxon>
        <taxon>Dictyostelia</taxon>
        <taxon>Dictyosteliales</taxon>
        <taxon>Raperosteliaceae</taxon>
        <taxon>Tieghemostelium</taxon>
    </lineage>
</organism>
<dbReference type="Gene3D" id="2.60.120.650">
    <property type="entry name" value="Cupin"/>
    <property type="match status" value="1"/>
</dbReference>
<dbReference type="InParanoid" id="A0A151ZEG6"/>
<sequence length="248" mass="28680">MVQEILDIKHVNDKIGKEEFYGYIKKNEPVVFTSMAKEWPAVKKWSADFLIEQVGDKLVDVDMCKFGKFSEIQKMKFSEYCSKARDDSWSEEYSQKNRAEKPYLRNFPIDEYPQLKDDVMNESYFNQSIHNLIIRGIFLGSKDSVTHLHKDTGDNLVAVVKGKKFFILIPPNQESLVSYDKDLEIAYGPSDKKGIQIKDHPSFSKVQKLYTVIVDEGESIFIPIGWLHYVHNLDFSVSCSCWGKEALI</sequence>
<dbReference type="InterPro" id="IPR041667">
    <property type="entry name" value="Cupin_8"/>
</dbReference>
<dbReference type="InterPro" id="IPR003347">
    <property type="entry name" value="JmjC_dom"/>
</dbReference>
<dbReference type="OMA" id="NTDIHNM"/>
<dbReference type="Proteomes" id="UP000076078">
    <property type="component" value="Unassembled WGS sequence"/>
</dbReference>
<protein>
    <submittedName>
        <fullName evidence="2">Transcription factor jumonji</fullName>
    </submittedName>
</protein>
<dbReference type="STRING" id="361077.A0A151ZEG6"/>
<gene>
    <name evidence="2" type="ORF">DLAC_06272</name>
</gene>
<dbReference type="AlphaFoldDB" id="A0A151ZEG6"/>
<dbReference type="PANTHER" id="PTHR12461:SF103">
    <property type="entry name" value="JMJC DOMAIN-CONTAINING PROTEIN A-RELATED"/>
    <property type="match status" value="1"/>
</dbReference>
<comment type="caution">
    <text evidence="2">The sequence shown here is derived from an EMBL/GenBank/DDBJ whole genome shotgun (WGS) entry which is preliminary data.</text>
</comment>
<dbReference type="OrthoDB" id="47172at2759"/>
<feature type="domain" description="JmjC" evidence="1">
    <location>
        <begin position="90"/>
        <end position="248"/>
    </location>
</feature>
<dbReference type="EMBL" id="LODT01000029">
    <property type="protein sequence ID" value="KYQ92309.1"/>
    <property type="molecule type" value="Genomic_DNA"/>
</dbReference>
<dbReference type="SMART" id="SM00558">
    <property type="entry name" value="JmjC"/>
    <property type="match status" value="1"/>
</dbReference>
<dbReference type="PANTHER" id="PTHR12461">
    <property type="entry name" value="HYPOXIA-INDUCIBLE FACTOR 1 ALPHA INHIBITOR-RELATED"/>
    <property type="match status" value="1"/>
</dbReference>
<dbReference type="Pfam" id="PF13621">
    <property type="entry name" value="Cupin_8"/>
    <property type="match status" value="1"/>
</dbReference>
<proteinExistence type="predicted"/>
<dbReference type="SUPFAM" id="SSF51197">
    <property type="entry name" value="Clavaminate synthase-like"/>
    <property type="match status" value="1"/>
</dbReference>
<evidence type="ECO:0000259" key="1">
    <source>
        <dbReference type="PROSITE" id="PS51184"/>
    </source>
</evidence>
<name>A0A151ZEG6_TIELA</name>
<evidence type="ECO:0000313" key="2">
    <source>
        <dbReference type="EMBL" id="KYQ92309.1"/>
    </source>
</evidence>
<reference evidence="2 3" key="1">
    <citation type="submission" date="2015-12" db="EMBL/GenBank/DDBJ databases">
        <title>Dictyostelia acquired genes for synthesis and detection of signals that induce cell-type specialization by lateral gene transfer from prokaryotes.</title>
        <authorList>
            <person name="Gloeckner G."/>
            <person name="Schaap P."/>
        </authorList>
    </citation>
    <scope>NUCLEOTIDE SEQUENCE [LARGE SCALE GENOMIC DNA]</scope>
    <source>
        <strain evidence="2 3">TK</strain>
    </source>
</reference>
<keyword evidence="3" id="KW-1185">Reference proteome</keyword>
<accession>A0A151ZEG6</accession>